<dbReference type="Proteomes" id="UP000829069">
    <property type="component" value="Chromosome"/>
</dbReference>
<reference evidence="1 2" key="1">
    <citation type="submission" date="2022-03" db="EMBL/GenBank/DDBJ databases">
        <title>Isotopic signatures of nitrous oxide derived from detoxification processes.</title>
        <authorList>
            <person name="Behrendt U."/>
            <person name="Buchen C."/>
            <person name="Well R."/>
            <person name="Ulrich A."/>
            <person name="Rohe L."/>
            <person name="Kolb S."/>
            <person name="Schloter M."/>
            <person name="Horn M.A."/>
            <person name="Augustin J."/>
        </authorList>
    </citation>
    <scope>NUCLEOTIDE SEQUENCE [LARGE SCALE GENOMIC DNA]</scope>
    <source>
        <strain evidence="1 2">S4-C24</strain>
    </source>
</reference>
<dbReference type="SUPFAM" id="SSF54285">
    <property type="entry name" value="MoaD/ThiS"/>
    <property type="match status" value="1"/>
</dbReference>
<proteinExistence type="predicted"/>
<dbReference type="Gene3D" id="3.10.20.30">
    <property type="match status" value="1"/>
</dbReference>
<name>A0ABY3W9C9_9MICC</name>
<evidence type="ECO:0000313" key="2">
    <source>
        <dbReference type="Proteomes" id="UP000829069"/>
    </source>
</evidence>
<sequence>MVGVAEKTVTVVVPSLLAKVTGERRELSVPASGPRSVAEILDDLAADFPVFNRRVRNETGAIRRYVNLYLDGEDIRTLQGPATLVAPGQELLIIQSVAGG</sequence>
<gene>
    <name evidence="1" type="ORF">MNQ99_01370</name>
</gene>
<dbReference type="Pfam" id="PF02597">
    <property type="entry name" value="ThiS"/>
    <property type="match status" value="1"/>
</dbReference>
<organism evidence="1 2">
    <name type="scientific">Arthrobacter sulfonylureivorans</name>
    <dbReference type="NCBI Taxonomy" id="2486855"/>
    <lineage>
        <taxon>Bacteria</taxon>
        <taxon>Bacillati</taxon>
        <taxon>Actinomycetota</taxon>
        <taxon>Actinomycetes</taxon>
        <taxon>Micrococcales</taxon>
        <taxon>Micrococcaceae</taxon>
        <taxon>Arthrobacter</taxon>
    </lineage>
</organism>
<dbReference type="InterPro" id="IPR003749">
    <property type="entry name" value="ThiS/MoaD-like"/>
</dbReference>
<dbReference type="EMBL" id="CP093326">
    <property type="protein sequence ID" value="UNK46057.1"/>
    <property type="molecule type" value="Genomic_DNA"/>
</dbReference>
<evidence type="ECO:0000313" key="1">
    <source>
        <dbReference type="EMBL" id="UNK46057.1"/>
    </source>
</evidence>
<dbReference type="InterPro" id="IPR016155">
    <property type="entry name" value="Mopterin_synth/thiamin_S_b"/>
</dbReference>
<dbReference type="PANTHER" id="PTHR38031">
    <property type="entry name" value="SULFUR CARRIER PROTEIN SLR0821-RELATED"/>
    <property type="match status" value="1"/>
</dbReference>
<protein>
    <submittedName>
        <fullName evidence="1">MoaD/ThiS family protein</fullName>
    </submittedName>
</protein>
<keyword evidence="2" id="KW-1185">Reference proteome</keyword>
<accession>A0ABY3W9C9</accession>
<dbReference type="InterPro" id="IPR012675">
    <property type="entry name" value="Beta-grasp_dom_sf"/>
</dbReference>
<dbReference type="PANTHER" id="PTHR38031:SF1">
    <property type="entry name" value="SULFUR CARRIER PROTEIN CYSO"/>
    <property type="match status" value="1"/>
</dbReference>
<dbReference type="InterPro" id="IPR052045">
    <property type="entry name" value="Sulfur_Carrier/Prot_Modifier"/>
</dbReference>
<dbReference type="RefSeq" id="WP_241914155.1">
    <property type="nucleotide sequence ID" value="NZ_CP093326.1"/>
</dbReference>